<dbReference type="Proteomes" id="UP000092666">
    <property type="component" value="Unassembled WGS sequence"/>
</dbReference>
<accession>A0A1B9H128</accession>
<dbReference type="EMBL" id="KI669494">
    <property type="protein sequence ID" value="OCF36957.1"/>
    <property type="molecule type" value="Genomic_DNA"/>
</dbReference>
<evidence type="ECO:0000313" key="3">
    <source>
        <dbReference type="Proteomes" id="UP000092666"/>
    </source>
</evidence>
<feature type="region of interest" description="Disordered" evidence="1">
    <location>
        <begin position="243"/>
        <end position="281"/>
    </location>
</feature>
<evidence type="ECO:0000256" key="1">
    <source>
        <dbReference type="SAM" id="MobiDB-lite"/>
    </source>
</evidence>
<protein>
    <submittedName>
        <fullName evidence="2">Uncharacterized protein</fullName>
    </submittedName>
</protein>
<gene>
    <name evidence="2" type="ORF">I316_01555</name>
</gene>
<evidence type="ECO:0000313" key="2">
    <source>
        <dbReference type="EMBL" id="OCF36957.1"/>
    </source>
</evidence>
<proteinExistence type="predicted"/>
<dbReference type="AlphaFoldDB" id="A0A1B9H128"/>
<name>A0A1B9H128_9TREE</name>
<reference evidence="3" key="2">
    <citation type="submission" date="2013-12" db="EMBL/GenBank/DDBJ databases">
        <title>Evolution of pathogenesis and genome organization in the Tremellales.</title>
        <authorList>
            <person name="Cuomo C."/>
            <person name="Litvintseva A."/>
            <person name="Heitman J."/>
            <person name="Chen Y."/>
            <person name="Sun S."/>
            <person name="Springer D."/>
            <person name="Dromer F."/>
            <person name="Young S."/>
            <person name="Zeng Q."/>
            <person name="Chapman S."/>
            <person name="Gujja S."/>
            <person name="Saif S."/>
            <person name="Birren B."/>
        </authorList>
    </citation>
    <scope>NUCLEOTIDE SEQUENCE [LARGE SCALE GENOMIC DNA]</scope>
    <source>
        <strain evidence="3">BCC8398</strain>
    </source>
</reference>
<organism evidence="2 3">
    <name type="scientific">Kwoniella heveanensis BCC8398</name>
    <dbReference type="NCBI Taxonomy" id="1296120"/>
    <lineage>
        <taxon>Eukaryota</taxon>
        <taxon>Fungi</taxon>
        <taxon>Dikarya</taxon>
        <taxon>Basidiomycota</taxon>
        <taxon>Agaricomycotina</taxon>
        <taxon>Tremellomycetes</taxon>
        <taxon>Tremellales</taxon>
        <taxon>Cryptococcaceae</taxon>
        <taxon>Kwoniella</taxon>
    </lineage>
</organism>
<sequence length="430" mass="47961">MTTTARCTRDLSHPCVTLALELNQMIENGRPRVIHRKRLIERLLEFDPESCLAESRRDLALGSATRDPFDEPEGAHPSLLLSHDIGRYAAMMENVTRRFQSLYEIEGRSKAVTGPSGERPSDLALKTIKEGLDMLDRICEASAAHRRLLQLELSSLTCDPTNPSLTTLIKEVYTRTAHEGETRQSFVDLVRPYSEDKLPWSTRLIEEATASTRDYRDRLSAMNEAVRSGGRLLLGTLATASGLLGDPGEEHTRQSNTGEANKGSRNAMGSMRQGKGKERAHSELTASLGFPEPAWSPHADGEHDRLIERLRSSMLTSKKHREDTKNELRSSEPLIRATRLALPQDHSIHQSLKEYESCQWERLQAEQEYRELLPSLPSTMVAPGIAPSGPRGAAMSHGRLQAARPEQSAEALGSDEFDACRLNPIDRDDR</sequence>
<keyword evidence="3" id="KW-1185">Reference proteome</keyword>
<feature type="region of interest" description="Disordered" evidence="1">
    <location>
        <begin position="383"/>
        <end position="430"/>
    </location>
</feature>
<reference evidence="2 3" key="1">
    <citation type="submission" date="2013-07" db="EMBL/GenBank/DDBJ databases">
        <title>The Genome Sequence of Cryptococcus heveanensis BCC8398.</title>
        <authorList>
            <consortium name="The Broad Institute Genome Sequencing Platform"/>
            <person name="Cuomo C."/>
            <person name="Litvintseva A."/>
            <person name="Chen Y."/>
            <person name="Heitman J."/>
            <person name="Sun S."/>
            <person name="Springer D."/>
            <person name="Dromer F."/>
            <person name="Young S.K."/>
            <person name="Zeng Q."/>
            <person name="Gargeya S."/>
            <person name="Fitzgerald M."/>
            <person name="Abouelleil A."/>
            <person name="Alvarado L."/>
            <person name="Berlin A.M."/>
            <person name="Chapman S.B."/>
            <person name="Dewar J."/>
            <person name="Goldberg J."/>
            <person name="Griggs A."/>
            <person name="Gujja S."/>
            <person name="Hansen M."/>
            <person name="Howarth C."/>
            <person name="Imamovic A."/>
            <person name="Larimer J."/>
            <person name="McCowan C."/>
            <person name="Murphy C."/>
            <person name="Pearson M."/>
            <person name="Priest M."/>
            <person name="Roberts A."/>
            <person name="Saif S."/>
            <person name="Shea T."/>
            <person name="Sykes S."/>
            <person name="Wortman J."/>
            <person name="Nusbaum C."/>
            <person name="Birren B."/>
        </authorList>
    </citation>
    <scope>NUCLEOTIDE SEQUENCE [LARGE SCALE GENOMIC DNA]</scope>
    <source>
        <strain evidence="2 3">BCC8398</strain>
    </source>
</reference>